<dbReference type="Gene3D" id="1.10.1220.10">
    <property type="entry name" value="Met repressor-like"/>
    <property type="match status" value="1"/>
</dbReference>
<dbReference type="OrthoDB" id="9804867at2"/>
<reference evidence="3 5" key="1">
    <citation type="submission" date="2020-12" db="EMBL/GenBank/DDBJ databases">
        <title>FDA dAtabase for Regulatory Grade micrObial Sequences (FDA-ARGOS): Supporting development and validation of Infectious Disease Dx tests.</title>
        <authorList>
            <person name="Sproer C."/>
            <person name="Gronow S."/>
            <person name="Severitt S."/>
            <person name="Schroder I."/>
            <person name="Tallon L."/>
            <person name="Sadzewicz L."/>
            <person name="Zhao X."/>
            <person name="Boylan J."/>
            <person name="Ott S."/>
            <person name="Bowen H."/>
            <person name="Vavikolanu K."/>
            <person name="Mehta A."/>
            <person name="Aluvathingal J."/>
            <person name="Nadendla S."/>
            <person name="Lowell S."/>
            <person name="Myers T."/>
            <person name="Yan Y."/>
            <person name="Sichtig H."/>
        </authorList>
    </citation>
    <scope>NUCLEOTIDE SEQUENCE [LARGE SCALE GENOMIC DNA]</scope>
    <source>
        <strain evidence="3 5">FDAARGOS_1053</strain>
        <strain evidence="4">FDAARGOS_1191</strain>
    </source>
</reference>
<evidence type="ECO:0000256" key="2">
    <source>
        <dbReference type="ARBA" id="ARBA00022649"/>
    </source>
</evidence>
<comment type="similarity">
    <text evidence="1">Belongs to the RelB/DinJ antitoxin family.</text>
</comment>
<dbReference type="GeneID" id="92761175"/>
<evidence type="ECO:0000313" key="5">
    <source>
        <dbReference type="Proteomes" id="UP000596145"/>
    </source>
</evidence>
<dbReference type="NCBIfam" id="TIGR02384">
    <property type="entry name" value="RelB_DinJ"/>
    <property type="match status" value="1"/>
</dbReference>
<evidence type="ECO:0000256" key="1">
    <source>
        <dbReference type="ARBA" id="ARBA00010562"/>
    </source>
</evidence>
<dbReference type="PANTHER" id="PTHR38781:SF1">
    <property type="entry name" value="ANTITOXIN DINJ-RELATED"/>
    <property type="match status" value="1"/>
</dbReference>
<evidence type="ECO:0000313" key="4">
    <source>
        <dbReference type="EMBL" id="QRP70440.1"/>
    </source>
</evidence>
<dbReference type="GO" id="GO:0006355">
    <property type="term" value="P:regulation of DNA-templated transcription"/>
    <property type="evidence" value="ECO:0007669"/>
    <property type="project" value="InterPro"/>
</dbReference>
<name>A0A7T4EGM3_9CORY</name>
<sequence length="94" mass="10167">MPASTLTIRLNQDLKDQAAEVAESYGLDLSTVVRAFFTEMVHTNSIPLSLDYRQPNAESEAALLETKRMIAAGSGSTFTSGREMIEAALSQGED</sequence>
<dbReference type="InterPro" id="IPR007337">
    <property type="entry name" value="RelB/DinJ"/>
</dbReference>
<dbReference type="Pfam" id="PF04221">
    <property type="entry name" value="RelB"/>
    <property type="match status" value="1"/>
</dbReference>
<evidence type="ECO:0000313" key="3">
    <source>
        <dbReference type="EMBL" id="QQB47029.1"/>
    </source>
</evidence>
<dbReference type="AlphaFoldDB" id="A0A7T4EGM3"/>
<dbReference type="EMBL" id="CP069534">
    <property type="protein sequence ID" value="QRP70440.1"/>
    <property type="molecule type" value="Genomic_DNA"/>
</dbReference>
<protein>
    <submittedName>
        <fullName evidence="3">Type II toxin-antitoxin system RelB/DinJ family antitoxin</fullName>
    </submittedName>
</protein>
<dbReference type="GO" id="GO:0006351">
    <property type="term" value="P:DNA-templated transcription"/>
    <property type="evidence" value="ECO:0007669"/>
    <property type="project" value="TreeGrafter"/>
</dbReference>
<dbReference type="InterPro" id="IPR013321">
    <property type="entry name" value="Arc_rbn_hlx_hlx"/>
</dbReference>
<proteinExistence type="inferred from homology"/>
<dbReference type="Proteomes" id="UP000596145">
    <property type="component" value="Chromosome"/>
</dbReference>
<dbReference type="EMBL" id="CP066007">
    <property type="protein sequence ID" value="QQB47029.1"/>
    <property type="molecule type" value="Genomic_DNA"/>
</dbReference>
<dbReference type="RefSeq" id="WP_005388321.1">
    <property type="nucleotide sequence ID" value="NZ_CP066007.1"/>
</dbReference>
<gene>
    <name evidence="3" type="ORF">I6I10_03700</name>
    <name evidence="4" type="ORF">I6J21_11940</name>
</gene>
<organism evidence="3 5">
    <name type="scientific">Corynebacterium glucuronolyticum</name>
    <dbReference type="NCBI Taxonomy" id="39791"/>
    <lineage>
        <taxon>Bacteria</taxon>
        <taxon>Bacillati</taxon>
        <taxon>Actinomycetota</taxon>
        <taxon>Actinomycetes</taxon>
        <taxon>Mycobacteriales</taxon>
        <taxon>Corynebacteriaceae</taxon>
        <taxon>Corynebacterium</taxon>
    </lineage>
</organism>
<accession>A0A7T4EGM3</accession>
<keyword evidence="2" id="KW-1277">Toxin-antitoxin system</keyword>
<dbReference type="PANTHER" id="PTHR38781">
    <property type="entry name" value="ANTITOXIN DINJ-RELATED"/>
    <property type="match status" value="1"/>
</dbReference>
<dbReference type="Proteomes" id="UP000617681">
    <property type="component" value="Chromosome"/>
</dbReference>